<dbReference type="PROSITE" id="PS51075">
    <property type="entry name" value="MH1"/>
    <property type="match status" value="1"/>
</dbReference>
<dbReference type="PROSITE" id="PS51076">
    <property type="entry name" value="MH2"/>
    <property type="match status" value="1"/>
</dbReference>
<evidence type="ECO:0000256" key="7">
    <source>
        <dbReference type="RuleBase" id="RU361195"/>
    </source>
</evidence>
<dbReference type="GO" id="GO:0071144">
    <property type="term" value="C:heteromeric SMAD protein complex"/>
    <property type="evidence" value="ECO:0007669"/>
    <property type="project" value="TreeGrafter"/>
</dbReference>
<dbReference type="Proteomes" id="UP001187531">
    <property type="component" value="Unassembled WGS sequence"/>
</dbReference>
<proteinExistence type="inferred from homology"/>
<dbReference type="Pfam" id="PF03165">
    <property type="entry name" value="MH1"/>
    <property type="match status" value="1"/>
</dbReference>
<dbReference type="GO" id="GO:0009653">
    <property type="term" value="P:anatomical structure morphogenesis"/>
    <property type="evidence" value="ECO:0007669"/>
    <property type="project" value="TreeGrafter"/>
</dbReference>
<evidence type="ECO:0000256" key="2">
    <source>
        <dbReference type="ARBA" id="ARBA00022723"/>
    </source>
</evidence>
<dbReference type="PANTHER" id="PTHR13703">
    <property type="entry name" value="SMAD"/>
    <property type="match status" value="1"/>
</dbReference>
<dbReference type="Gene3D" id="3.90.520.10">
    <property type="entry name" value="SMAD MH1 domain"/>
    <property type="match status" value="1"/>
</dbReference>
<organism evidence="10 11">
    <name type="scientific">Artemia franciscana</name>
    <name type="common">Brine shrimp</name>
    <name type="synonym">Artemia sanfranciscana</name>
    <dbReference type="NCBI Taxonomy" id="6661"/>
    <lineage>
        <taxon>Eukaryota</taxon>
        <taxon>Metazoa</taxon>
        <taxon>Ecdysozoa</taxon>
        <taxon>Arthropoda</taxon>
        <taxon>Crustacea</taxon>
        <taxon>Branchiopoda</taxon>
        <taxon>Anostraca</taxon>
        <taxon>Artemiidae</taxon>
        <taxon>Artemia</taxon>
    </lineage>
</organism>
<keyword evidence="11" id="KW-1185">Reference proteome</keyword>
<keyword evidence="6 7" id="KW-0539">Nucleus</keyword>
<dbReference type="SMART" id="SM00524">
    <property type="entry name" value="DWB"/>
    <property type="match status" value="1"/>
</dbReference>
<comment type="subcellular location">
    <subcellularLocation>
        <location evidence="7">Cytoplasm</location>
    </subcellularLocation>
    <subcellularLocation>
        <location evidence="7">Nucleus</location>
    </subcellularLocation>
</comment>
<dbReference type="Pfam" id="PF03166">
    <property type="entry name" value="MH2"/>
    <property type="match status" value="1"/>
</dbReference>
<dbReference type="InterPro" id="IPR001132">
    <property type="entry name" value="SMAD_dom_Dwarfin-type"/>
</dbReference>
<dbReference type="InterPro" id="IPR017855">
    <property type="entry name" value="SMAD-like_dom_sf"/>
</dbReference>
<name>A0AA88IIW5_ARTSF</name>
<keyword evidence="3" id="KW-0862">Zinc</keyword>
<dbReference type="InterPro" id="IPR013790">
    <property type="entry name" value="Dwarfin"/>
</dbReference>
<dbReference type="GO" id="GO:0060395">
    <property type="term" value="P:SMAD protein signal transduction"/>
    <property type="evidence" value="ECO:0007669"/>
    <property type="project" value="TreeGrafter"/>
</dbReference>
<dbReference type="GO" id="GO:0140416">
    <property type="term" value="F:transcription regulator inhibitor activity"/>
    <property type="evidence" value="ECO:0007669"/>
    <property type="project" value="TreeGrafter"/>
</dbReference>
<keyword evidence="7" id="KW-0963">Cytoplasm</keyword>
<dbReference type="GO" id="GO:0046872">
    <property type="term" value="F:metal ion binding"/>
    <property type="evidence" value="ECO:0007669"/>
    <property type="project" value="UniProtKB-KW"/>
</dbReference>
<dbReference type="SUPFAM" id="SSF49879">
    <property type="entry name" value="SMAD/FHA domain"/>
    <property type="match status" value="1"/>
</dbReference>
<gene>
    <name evidence="10" type="ORF">QYM36_003913</name>
</gene>
<keyword evidence="5 7" id="KW-0804">Transcription</keyword>
<dbReference type="GO" id="GO:0070411">
    <property type="term" value="F:I-SMAD binding"/>
    <property type="evidence" value="ECO:0007669"/>
    <property type="project" value="TreeGrafter"/>
</dbReference>
<dbReference type="InterPro" id="IPR036578">
    <property type="entry name" value="SMAD_MH1_sf"/>
</dbReference>
<evidence type="ECO:0000259" key="9">
    <source>
        <dbReference type="PROSITE" id="PS51076"/>
    </source>
</evidence>
<feature type="domain" description="MH2" evidence="9">
    <location>
        <begin position="252"/>
        <end position="408"/>
    </location>
</feature>
<evidence type="ECO:0000256" key="4">
    <source>
        <dbReference type="ARBA" id="ARBA00023015"/>
    </source>
</evidence>
<keyword evidence="4 7" id="KW-0805">Transcription regulation</keyword>
<dbReference type="GO" id="GO:0050793">
    <property type="term" value="P:regulation of developmental process"/>
    <property type="evidence" value="ECO:0007669"/>
    <property type="project" value="UniProtKB-ARBA"/>
</dbReference>
<reference evidence="10" key="1">
    <citation type="submission" date="2023-07" db="EMBL/GenBank/DDBJ databases">
        <title>Chromosome-level genome assembly of Artemia franciscana.</title>
        <authorList>
            <person name="Jo E."/>
        </authorList>
    </citation>
    <scope>NUCLEOTIDE SEQUENCE</scope>
    <source>
        <tissue evidence="10">Whole body</tissue>
    </source>
</reference>
<evidence type="ECO:0000256" key="1">
    <source>
        <dbReference type="ARBA" id="ARBA00005545"/>
    </source>
</evidence>
<dbReference type="GO" id="GO:0005737">
    <property type="term" value="C:cytoplasm"/>
    <property type="evidence" value="ECO:0007669"/>
    <property type="project" value="UniProtKB-SubCell"/>
</dbReference>
<dbReference type="InterPro" id="IPR003619">
    <property type="entry name" value="MAD_homology1_Dwarfin-type"/>
</dbReference>
<dbReference type="EMBL" id="JAVRJZ010000006">
    <property type="protein sequence ID" value="KAK2721757.1"/>
    <property type="molecule type" value="Genomic_DNA"/>
</dbReference>
<dbReference type="PANTHER" id="PTHR13703:SF54">
    <property type="entry name" value="MOTHERS AGAINST DECAPENTAPLEGIC HOMOLOG"/>
    <property type="match status" value="1"/>
</dbReference>
<dbReference type="InterPro" id="IPR008984">
    <property type="entry name" value="SMAD_FHA_dom_sf"/>
</dbReference>
<dbReference type="SMART" id="SM00523">
    <property type="entry name" value="DWA"/>
    <property type="match status" value="1"/>
</dbReference>
<dbReference type="AlphaFoldDB" id="A0AA88IIW5"/>
<comment type="similarity">
    <text evidence="1 7">Belongs to the dwarfin/SMAD family.</text>
</comment>
<dbReference type="InterPro" id="IPR013019">
    <property type="entry name" value="MAD_homology_MH1"/>
</dbReference>
<sequence>MFMFQSKRSSLLKRLWKASVKKLSEEDNEEMVAIERAYKRALHSILKRISEDQLESLLRSIESKGEILSECVHIPDKNPSRSPSPEGCCGCDNWLQCEKSLNDSSASYSTVENLKLEPHAVMCAMFRWPSLSTPSCLRRLPSSCCHQEDGRICCNPYHWSKEYSFGYSYLSSLSEASRKKDCSPSASPTCPLNSISQSIYDHLKGRLSNSSPSSYSSFGLDAVENVPEVSSVATCGTNEISAAACHRDPGHWATLAYWEGSVRVGHLCPVSSPTLCITAAPFELTPPEAPTLSLFSLTKDNYSTEKSVKAMGKIGPGVILWYEGSSVFLYNRSKYPVFVTSSLLASAEWPVHRIQHGHSVVLFDYRISDKSQHDSVTVSFVKGWGPGYSRRFVTSCPCWLEVHLVPER</sequence>
<dbReference type="SUPFAM" id="SSF56366">
    <property type="entry name" value="SMAD MH1 domain"/>
    <property type="match status" value="1"/>
</dbReference>
<evidence type="ECO:0000256" key="6">
    <source>
        <dbReference type="ARBA" id="ARBA00023242"/>
    </source>
</evidence>
<dbReference type="GO" id="GO:0009791">
    <property type="term" value="P:post-embryonic development"/>
    <property type="evidence" value="ECO:0007669"/>
    <property type="project" value="UniProtKB-ARBA"/>
</dbReference>
<dbReference type="GO" id="GO:0051239">
    <property type="term" value="P:regulation of multicellular organismal process"/>
    <property type="evidence" value="ECO:0007669"/>
    <property type="project" value="UniProtKB-ARBA"/>
</dbReference>
<feature type="domain" description="MH1" evidence="8">
    <location>
        <begin position="10"/>
        <end position="168"/>
    </location>
</feature>
<evidence type="ECO:0000256" key="3">
    <source>
        <dbReference type="ARBA" id="ARBA00022833"/>
    </source>
</evidence>
<evidence type="ECO:0000256" key="5">
    <source>
        <dbReference type="ARBA" id="ARBA00023163"/>
    </source>
</evidence>
<protein>
    <recommendedName>
        <fullName evidence="7">Mothers against decapentaplegic homolog</fullName>
        <shortName evidence="7">MAD homolog</shortName>
        <shortName evidence="7">Mothers against DPP homolog</shortName>
    </recommendedName>
    <alternativeName>
        <fullName evidence="7">SMAD family member</fullName>
    </alternativeName>
</protein>
<dbReference type="GO" id="GO:0006357">
    <property type="term" value="P:regulation of transcription by RNA polymerase II"/>
    <property type="evidence" value="ECO:0007669"/>
    <property type="project" value="TreeGrafter"/>
</dbReference>
<evidence type="ECO:0000313" key="10">
    <source>
        <dbReference type="EMBL" id="KAK2721757.1"/>
    </source>
</evidence>
<comment type="caution">
    <text evidence="10">The sequence shown here is derived from an EMBL/GenBank/DDBJ whole genome shotgun (WGS) entry which is preliminary data.</text>
</comment>
<evidence type="ECO:0000313" key="11">
    <source>
        <dbReference type="Proteomes" id="UP001187531"/>
    </source>
</evidence>
<evidence type="ECO:0000259" key="8">
    <source>
        <dbReference type="PROSITE" id="PS51075"/>
    </source>
</evidence>
<keyword evidence="2" id="KW-0479">Metal-binding</keyword>
<dbReference type="GO" id="GO:0030154">
    <property type="term" value="P:cell differentiation"/>
    <property type="evidence" value="ECO:0007669"/>
    <property type="project" value="TreeGrafter"/>
</dbReference>
<accession>A0AA88IIW5</accession>
<dbReference type="Gene3D" id="2.60.200.10">
    <property type="match status" value="1"/>
</dbReference>